<evidence type="ECO:0008006" key="3">
    <source>
        <dbReference type="Google" id="ProtNLM"/>
    </source>
</evidence>
<reference evidence="1 2" key="1">
    <citation type="submission" date="2024-07" db="EMBL/GenBank/DDBJ databases">
        <title>Section-level genome sequencing and comparative genomics of Aspergillus sections Usti and Cavernicolus.</title>
        <authorList>
            <consortium name="Lawrence Berkeley National Laboratory"/>
            <person name="Nybo J.L."/>
            <person name="Vesth T.C."/>
            <person name="Theobald S."/>
            <person name="Frisvad J.C."/>
            <person name="Larsen T.O."/>
            <person name="Kjaerboelling I."/>
            <person name="Rothschild-Mancinelli K."/>
            <person name="Lyhne E.K."/>
            <person name="Kogle M.E."/>
            <person name="Barry K."/>
            <person name="Clum A."/>
            <person name="Na H."/>
            <person name="Ledsgaard L."/>
            <person name="Lin J."/>
            <person name="Lipzen A."/>
            <person name="Kuo A."/>
            <person name="Riley R."/>
            <person name="Mondo S."/>
            <person name="Labutti K."/>
            <person name="Haridas S."/>
            <person name="Pangalinan J."/>
            <person name="Salamov A.A."/>
            <person name="Simmons B.A."/>
            <person name="Magnuson J.K."/>
            <person name="Chen J."/>
            <person name="Drula E."/>
            <person name="Henrissat B."/>
            <person name="Wiebenga A."/>
            <person name="Lubbers R.J."/>
            <person name="Gomes A.C."/>
            <person name="Makela M.R."/>
            <person name="Stajich J."/>
            <person name="Grigoriev I.V."/>
            <person name="Mortensen U.H."/>
            <person name="De Vries R.P."/>
            <person name="Baker S.E."/>
            <person name="Andersen M.R."/>
        </authorList>
    </citation>
    <scope>NUCLEOTIDE SEQUENCE [LARGE SCALE GENOMIC DNA]</scope>
    <source>
        <strain evidence="1 2">CBS 588.65</strain>
    </source>
</reference>
<name>A0ABR4GSM7_9EURO</name>
<dbReference type="InterPro" id="IPR021842">
    <property type="entry name" value="DUF3435"/>
</dbReference>
<accession>A0ABR4GSM7</accession>
<sequence>MEDLAKYDLRDGQYTEIPLRWEDTALDRPVFRNVTAEGPQEAVLDKQRFCTFLRNILTMAGYSKRATIHDIRRSLGKKIESRHGSAPVSQIYGHRSEGTYPTHYQAHCSSIDTVGDVLDEEEETYHIEYFQGYGQFREVGLPQELPAELEEAILQREELTSLRAHIVRCGKGESAEIVNFYKNEYRKTLTSIRQSELHRYQTQWVRERRDQRILSRGKNQHESLQSDACTRALTLIMPEVRYIAETLCSAEPLTHEQKLLFGSQLLTQCRRDYDVVYLPGESPIDGHCPVDTCQHNIQE</sequence>
<proteinExistence type="predicted"/>
<keyword evidence="2" id="KW-1185">Reference proteome</keyword>
<dbReference type="PANTHER" id="PTHR37535:SF3">
    <property type="entry name" value="FLUG DOMAIN-CONTAINING PROTEIN"/>
    <property type="match status" value="1"/>
</dbReference>
<gene>
    <name evidence="1" type="ORF">BJX63DRAFT_136227</name>
</gene>
<organism evidence="1 2">
    <name type="scientific">Aspergillus granulosus</name>
    <dbReference type="NCBI Taxonomy" id="176169"/>
    <lineage>
        <taxon>Eukaryota</taxon>
        <taxon>Fungi</taxon>
        <taxon>Dikarya</taxon>
        <taxon>Ascomycota</taxon>
        <taxon>Pezizomycotina</taxon>
        <taxon>Eurotiomycetes</taxon>
        <taxon>Eurotiomycetidae</taxon>
        <taxon>Eurotiales</taxon>
        <taxon>Aspergillaceae</taxon>
        <taxon>Aspergillus</taxon>
        <taxon>Aspergillus subgen. Nidulantes</taxon>
    </lineage>
</organism>
<dbReference type="Pfam" id="PF11917">
    <property type="entry name" value="DUF3435"/>
    <property type="match status" value="1"/>
</dbReference>
<comment type="caution">
    <text evidence="1">The sequence shown here is derived from an EMBL/GenBank/DDBJ whole genome shotgun (WGS) entry which is preliminary data.</text>
</comment>
<dbReference type="Proteomes" id="UP001610334">
    <property type="component" value="Unassembled WGS sequence"/>
</dbReference>
<dbReference type="InterPro" id="IPR011010">
    <property type="entry name" value="DNA_brk_join_enz"/>
</dbReference>
<protein>
    <recommendedName>
        <fullName evidence="3">Tyr recombinase domain-containing protein</fullName>
    </recommendedName>
</protein>
<evidence type="ECO:0000313" key="2">
    <source>
        <dbReference type="Proteomes" id="UP001610334"/>
    </source>
</evidence>
<dbReference type="SUPFAM" id="SSF56349">
    <property type="entry name" value="DNA breaking-rejoining enzymes"/>
    <property type="match status" value="1"/>
</dbReference>
<dbReference type="PANTHER" id="PTHR37535">
    <property type="entry name" value="FLUG DOMAIN PROTEIN"/>
    <property type="match status" value="1"/>
</dbReference>
<evidence type="ECO:0000313" key="1">
    <source>
        <dbReference type="EMBL" id="KAL2802047.1"/>
    </source>
</evidence>
<dbReference type="EMBL" id="JBFXLT010000213">
    <property type="protein sequence ID" value="KAL2802047.1"/>
    <property type="molecule type" value="Genomic_DNA"/>
</dbReference>